<keyword evidence="2" id="KW-0812">Transmembrane</keyword>
<evidence type="ECO:0000256" key="1">
    <source>
        <dbReference type="SAM" id="MobiDB-lite"/>
    </source>
</evidence>
<dbReference type="Proteomes" id="UP000220251">
    <property type="component" value="Unassembled WGS sequence"/>
</dbReference>
<evidence type="ECO:0000256" key="2">
    <source>
        <dbReference type="SAM" id="Phobius"/>
    </source>
</evidence>
<accession>A0A0H5DNS1</accession>
<protein>
    <submittedName>
        <fullName evidence="3">Putative membrane protein</fullName>
    </submittedName>
</protein>
<evidence type="ECO:0000313" key="4">
    <source>
        <dbReference type="Proteomes" id="UP000220251"/>
    </source>
</evidence>
<feature type="compositionally biased region" description="Basic residues" evidence="1">
    <location>
        <begin position="234"/>
        <end position="250"/>
    </location>
</feature>
<reference evidence="4" key="1">
    <citation type="submission" date="2015-06" db="EMBL/GenBank/DDBJ databases">
        <authorList>
            <person name="Bertelli C."/>
        </authorList>
    </citation>
    <scope>NUCLEOTIDE SEQUENCE [LARGE SCALE GENOMIC DNA]</scope>
    <source>
        <strain evidence="4">CRIB-30</strain>
    </source>
</reference>
<feature type="region of interest" description="Disordered" evidence="1">
    <location>
        <begin position="230"/>
        <end position="251"/>
    </location>
</feature>
<name>A0A0H5DNS1_9BACT</name>
<sequence>MQLQADRPLSDLDRGIVALHSVAASTLVNDTEVQTDKLVKDLISDNERRKARLEAVKRSENHYALFRNISLVTTVGLAIIGLISDGLVDAFNGDSDQNRKVRQGILFGFGGFILIATIVTIVAQVCLERRVEKKKRLTELTDNDKGALKKLRRTLENIGQLQRLKEQDMDISLVSERCFHNLKDLPDSVQGKDLPNRDCFISAVIQILPPTHPVKQVAIRIYLEENEEDERPKAKSLGKKDHHFKDKGHRASPSIEGLERMAVDMRYINPWEKLREMTGMHIGRLVIASPDEGGTIELRNPQYVPIPRYTTNDLHEIV</sequence>
<dbReference type="EMBL" id="CWGJ01000011">
    <property type="protein sequence ID" value="CRX38041.1"/>
    <property type="molecule type" value="Genomic_DNA"/>
</dbReference>
<keyword evidence="2" id="KW-0472">Membrane</keyword>
<dbReference type="AlphaFoldDB" id="A0A0H5DNS1"/>
<dbReference type="RefSeq" id="WP_098037896.1">
    <property type="nucleotide sequence ID" value="NZ_CWGJ01000011.1"/>
</dbReference>
<organism evidence="3 4">
    <name type="scientific">Estrella lausannensis</name>
    <dbReference type="NCBI Taxonomy" id="483423"/>
    <lineage>
        <taxon>Bacteria</taxon>
        <taxon>Pseudomonadati</taxon>
        <taxon>Chlamydiota</taxon>
        <taxon>Chlamydiia</taxon>
        <taxon>Parachlamydiales</taxon>
        <taxon>Candidatus Criblamydiaceae</taxon>
        <taxon>Estrella</taxon>
    </lineage>
</organism>
<keyword evidence="2" id="KW-1133">Transmembrane helix</keyword>
<feature type="transmembrane region" description="Helical" evidence="2">
    <location>
        <begin position="104"/>
        <end position="127"/>
    </location>
</feature>
<keyword evidence="4" id="KW-1185">Reference proteome</keyword>
<proteinExistence type="predicted"/>
<feature type="transmembrane region" description="Helical" evidence="2">
    <location>
        <begin position="65"/>
        <end position="84"/>
    </location>
</feature>
<gene>
    <name evidence="3" type="ORF">ELAC_0689</name>
</gene>
<evidence type="ECO:0000313" key="3">
    <source>
        <dbReference type="EMBL" id="CRX38041.1"/>
    </source>
</evidence>